<dbReference type="Pfam" id="PF12068">
    <property type="entry name" value="PH_RBD"/>
    <property type="match status" value="1"/>
</dbReference>
<accession>A0A0D1YGL7</accession>
<evidence type="ECO:0000313" key="7">
    <source>
        <dbReference type="Proteomes" id="UP000053259"/>
    </source>
</evidence>
<sequence length="833" mass="95042">MSSSHTPPSPTASFYDMSDDEEGEYSTVVHKKTGRGVKLLYAKSKVYIHPSPSAKDNIPGFIALIQQKPADLALASDRPTSSHSHNSPAASDLLLAWVPESSLGDAYDTYVKVDLSESSSPPKQSFLVPAPPLTTSHPSSLSHGAYAFSIPLSEVYSLLVRPPNLGWWFGSVIINTRAGDSFPALFFHDNECQSTILQRKRLAKESFDPFKDGGGMFWGGDEVLRWLKRYVRVERTGADPNVYLINPSPEDKVGFSKINGIDDSKRESSRTSMAGAIGTSGSISRDGGMDPVTKFLKETRWNVLEKLSQVTTFTRRTAQAITENKNLPPQVRRLLHNPEVQTLQDEFDSARLYLARWAMGIAEQSEREKNQRIWTAKDVLEMEDTDVGEFELLDAGKLSLTDRRKPVDMKEWNGFFNDFDGRLQLTSDEVKERIFHGGLDPDDGVRKEAWLFLLGVYDWNSTKDERAALMNSKRDEYIRLKGAWWERMADGLSSSDEAEWWREQKNRIEKDVHRTDRHIPLFSGEDIPHPDPSSPFAEAGTNVHLEQMKDMLLTYNEYNKELGYVQGMSDLLAPIYAVMQDDAVAFWGFVEFMNRMERNFLRDQSGMRTQLLTLDHLVQLLDPVLYAHLQKCDSTNFFFFFRMLLVWYKREFEWMDVLRLWECMWTDFLSSNFHLFVALAILEKHRNVIMEHLRGFDEVLKYINELSNSIDLTSTLVRAEQLFRRFQRTVEAVDRKYSFPVPSNVRQRRPGQEPSQGQHAETSAREGSLLGELAKSQEPDKGKQIGSRDAIAAGVNSENVKVISPELRDLLRRDIYYKLNKDEVREHGGGVGS</sequence>
<evidence type="ECO:0000256" key="3">
    <source>
        <dbReference type="ARBA" id="ARBA00082648"/>
    </source>
</evidence>
<dbReference type="AlphaFoldDB" id="A0A0D1YGL7"/>
<feature type="region of interest" description="Disordered" evidence="4">
    <location>
        <begin position="741"/>
        <end position="766"/>
    </location>
</feature>
<reference evidence="6 7" key="1">
    <citation type="submission" date="2015-01" db="EMBL/GenBank/DDBJ databases">
        <title>The Genome Sequence of Ochroconis gallopava CBS43764.</title>
        <authorList>
            <consortium name="The Broad Institute Genomics Platform"/>
            <person name="Cuomo C."/>
            <person name="de Hoog S."/>
            <person name="Gorbushina A."/>
            <person name="Stielow B."/>
            <person name="Teixiera M."/>
            <person name="Abouelleil A."/>
            <person name="Chapman S.B."/>
            <person name="Priest M."/>
            <person name="Young S.K."/>
            <person name="Wortman J."/>
            <person name="Nusbaum C."/>
            <person name="Birren B."/>
        </authorList>
    </citation>
    <scope>NUCLEOTIDE SEQUENCE [LARGE SCALE GENOMIC DNA]</scope>
    <source>
        <strain evidence="6 7">CBS 43764</strain>
    </source>
</reference>
<feature type="region of interest" description="Disordered" evidence="4">
    <location>
        <begin position="261"/>
        <end position="283"/>
    </location>
</feature>
<dbReference type="Pfam" id="PF00566">
    <property type="entry name" value="RabGAP-TBC"/>
    <property type="match status" value="1"/>
</dbReference>
<dbReference type="VEuPathDB" id="FungiDB:PV09_08456"/>
<dbReference type="InParanoid" id="A0A0D1YGL7"/>
<dbReference type="PANTHER" id="PTHR22957">
    <property type="entry name" value="TBC1 DOMAIN FAMILY MEMBER GTPASE-ACTIVATING PROTEIN"/>
    <property type="match status" value="1"/>
</dbReference>
<dbReference type="GO" id="GO:0005096">
    <property type="term" value="F:GTPase activator activity"/>
    <property type="evidence" value="ECO:0007669"/>
    <property type="project" value="UniProtKB-KW"/>
</dbReference>
<dbReference type="Proteomes" id="UP000053259">
    <property type="component" value="Unassembled WGS sequence"/>
</dbReference>
<dbReference type="RefSeq" id="XP_016209806.1">
    <property type="nucleotide sequence ID" value="XM_016362358.1"/>
</dbReference>
<dbReference type="Gene3D" id="1.10.8.270">
    <property type="entry name" value="putative rabgap domain of human tbc1 domain family member 14 like domains"/>
    <property type="match status" value="1"/>
</dbReference>
<protein>
    <recommendedName>
        <fullName evidence="2">GTPase-activating protein GYP7</fullName>
    </recommendedName>
    <alternativeName>
        <fullName evidence="3">GAP for YPT7</fullName>
    </alternativeName>
</protein>
<dbReference type="PROSITE" id="PS50086">
    <property type="entry name" value="TBC_RABGAP"/>
    <property type="match status" value="1"/>
</dbReference>
<dbReference type="GO" id="GO:0005737">
    <property type="term" value="C:cytoplasm"/>
    <property type="evidence" value="ECO:0007669"/>
    <property type="project" value="UniProtKB-ARBA"/>
</dbReference>
<dbReference type="HOGENOM" id="CLU_004457_0_0_1"/>
<dbReference type="Gene3D" id="1.10.472.80">
    <property type="entry name" value="Ypt/Rab-GAP domain of gyp1p, domain 3"/>
    <property type="match status" value="1"/>
</dbReference>
<dbReference type="PANTHER" id="PTHR22957:SF502">
    <property type="entry name" value="SMALL G PROTEIN SIGNALING MODULATOR 2-RELATED"/>
    <property type="match status" value="1"/>
</dbReference>
<dbReference type="EMBL" id="KN847569">
    <property type="protein sequence ID" value="KIV99936.1"/>
    <property type="molecule type" value="Genomic_DNA"/>
</dbReference>
<evidence type="ECO:0000259" key="5">
    <source>
        <dbReference type="PROSITE" id="PS50086"/>
    </source>
</evidence>
<gene>
    <name evidence="6" type="ORF">PV09_08456</name>
</gene>
<feature type="domain" description="Rab-GAP TBC" evidence="5">
    <location>
        <begin position="440"/>
        <end position="668"/>
    </location>
</feature>
<dbReference type="SUPFAM" id="SSF47923">
    <property type="entry name" value="Ypt/Rab-GAP domain of gyp1p"/>
    <property type="match status" value="2"/>
</dbReference>
<evidence type="ECO:0000256" key="4">
    <source>
        <dbReference type="SAM" id="MobiDB-lite"/>
    </source>
</evidence>
<name>A0A0D1YGL7_9PEZI</name>
<proteinExistence type="predicted"/>
<dbReference type="FunFam" id="1.10.472.80:FF:000005">
    <property type="entry name" value="TBC1 domain family member 15"/>
    <property type="match status" value="1"/>
</dbReference>
<organism evidence="6 7">
    <name type="scientific">Verruconis gallopava</name>
    <dbReference type="NCBI Taxonomy" id="253628"/>
    <lineage>
        <taxon>Eukaryota</taxon>
        <taxon>Fungi</taxon>
        <taxon>Dikarya</taxon>
        <taxon>Ascomycota</taxon>
        <taxon>Pezizomycotina</taxon>
        <taxon>Dothideomycetes</taxon>
        <taxon>Pleosporomycetidae</taxon>
        <taxon>Venturiales</taxon>
        <taxon>Sympoventuriaceae</taxon>
        <taxon>Verruconis</taxon>
    </lineage>
</organism>
<feature type="region of interest" description="Disordered" evidence="4">
    <location>
        <begin position="1"/>
        <end position="24"/>
    </location>
</feature>
<dbReference type="GeneID" id="27316429"/>
<dbReference type="FunFam" id="1.10.8.270:FF:000032">
    <property type="entry name" value="GTPase activating protein (Gyp7)"/>
    <property type="match status" value="1"/>
</dbReference>
<dbReference type="InterPro" id="IPR035969">
    <property type="entry name" value="Rab-GAP_TBC_sf"/>
</dbReference>
<dbReference type="InterPro" id="IPR000195">
    <property type="entry name" value="Rab-GAP-TBC_dom"/>
</dbReference>
<evidence type="ECO:0000256" key="1">
    <source>
        <dbReference type="ARBA" id="ARBA00022468"/>
    </source>
</evidence>
<evidence type="ECO:0000313" key="6">
    <source>
        <dbReference type="EMBL" id="KIV99936.1"/>
    </source>
</evidence>
<keyword evidence="7" id="KW-1185">Reference proteome</keyword>
<dbReference type="SMART" id="SM00164">
    <property type="entry name" value="TBC"/>
    <property type="match status" value="1"/>
</dbReference>
<dbReference type="InterPro" id="IPR021935">
    <property type="entry name" value="SGSM1/2_RBD"/>
</dbReference>
<dbReference type="OrthoDB" id="10264062at2759"/>
<evidence type="ECO:0000256" key="2">
    <source>
        <dbReference type="ARBA" id="ARBA00072091"/>
    </source>
</evidence>
<dbReference type="STRING" id="253628.A0A0D1YGL7"/>
<dbReference type="FunCoup" id="A0A0D1YGL7">
    <property type="interactions" value="64"/>
</dbReference>
<keyword evidence="1" id="KW-0343">GTPase activation</keyword>